<evidence type="ECO:0000256" key="1">
    <source>
        <dbReference type="SAM" id="SignalP"/>
    </source>
</evidence>
<sequence length="73" mass="8449">MKKVILLLVFLFSSSSLVNANTENKQLEDVSCLTYAYEFADIITEAAGFYTMEDWTRIFRDTFNDCVDQELYG</sequence>
<comment type="caution">
    <text evidence="2">The sequence shown here is derived from an EMBL/GenBank/DDBJ whole genome shotgun (WGS) entry which is preliminary data.</text>
</comment>
<accession>A0A4R2P0M5</accession>
<feature type="signal peptide" evidence="1">
    <location>
        <begin position="1"/>
        <end position="20"/>
    </location>
</feature>
<feature type="chain" id="PRO_5020674002" evidence="1">
    <location>
        <begin position="21"/>
        <end position="73"/>
    </location>
</feature>
<dbReference type="AlphaFoldDB" id="A0A4R2P0M5"/>
<organism evidence="2 3">
    <name type="scientific">Tenacibaculum skagerrakense</name>
    <dbReference type="NCBI Taxonomy" id="186571"/>
    <lineage>
        <taxon>Bacteria</taxon>
        <taxon>Pseudomonadati</taxon>
        <taxon>Bacteroidota</taxon>
        <taxon>Flavobacteriia</taxon>
        <taxon>Flavobacteriales</taxon>
        <taxon>Flavobacteriaceae</taxon>
        <taxon>Tenacibaculum</taxon>
    </lineage>
</organism>
<protein>
    <submittedName>
        <fullName evidence="2">Uncharacterized protein</fullName>
    </submittedName>
</protein>
<gene>
    <name evidence="2" type="ORF">EV195_101320</name>
</gene>
<name>A0A4R2P0M5_9FLAO</name>
<dbReference type="EMBL" id="SLXM01000001">
    <property type="protein sequence ID" value="TCP28160.1"/>
    <property type="molecule type" value="Genomic_DNA"/>
</dbReference>
<dbReference type="Proteomes" id="UP000294564">
    <property type="component" value="Unassembled WGS sequence"/>
</dbReference>
<dbReference type="RefSeq" id="WP_132791962.1">
    <property type="nucleotide sequence ID" value="NZ_SLXM01000001.1"/>
</dbReference>
<evidence type="ECO:0000313" key="2">
    <source>
        <dbReference type="EMBL" id="TCP28160.1"/>
    </source>
</evidence>
<evidence type="ECO:0000313" key="3">
    <source>
        <dbReference type="Proteomes" id="UP000294564"/>
    </source>
</evidence>
<keyword evidence="3" id="KW-1185">Reference proteome</keyword>
<proteinExistence type="predicted"/>
<reference evidence="2 3" key="1">
    <citation type="submission" date="2019-03" db="EMBL/GenBank/DDBJ databases">
        <title>Genomic Encyclopedia of Type Strains, Phase IV (KMG-IV): sequencing the most valuable type-strain genomes for metagenomic binning, comparative biology and taxonomic classification.</title>
        <authorList>
            <person name="Goeker M."/>
        </authorList>
    </citation>
    <scope>NUCLEOTIDE SEQUENCE [LARGE SCALE GENOMIC DNA]</scope>
    <source>
        <strain evidence="2 3">DSM 14836</strain>
    </source>
</reference>
<keyword evidence="1" id="KW-0732">Signal</keyword>